<proteinExistence type="predicted"/>
<dbReference type="OrthoDB" id="1436528at2759"/>
<reference evidence="2 3" key="1">
    <citation type="submission" date="2018-04" db="EMBL/GenBank/DDBJ databases">
        <authorList>
            <person name="Vogel A."/>
        </authorList>
    </citation>
    <scope>NUCLEOTIDE SEQUENCE [LARGE SCALE GENOMIC DNA]</scope>
</reference>
<evidence type="ECO:0000313" key="3">
    <source>
        <dbReference type="Proteomes" id="UP000595140"/>
    </source>
</evidence>
<organism evidence="2 3">
    <name type="scientific">Cuscuta campestris</name>
    <dbReference type="NCBI Taxonomy" id="132261"/>
    <lineage>
        <taxon>Eukaryota</taxon>
        <taxon>Viridiplantae</taxon>
        <taxon>Streptophyta</taxon>
        <taxon>Embryophyta</taxon>
        <taxon>Tracheophyta</taxon>
        <taxon>Spermatophyta</taxon>
        <taxon>Magnoliopsida</taxon>
        <taxon>eudicotyledons</taxon>
        <taxon>Gunneridae</taxon>
        <taxon>Pentapetalae</taxon>
        <taxon>asterids</taxon>
        <taxon>lamiids</taxon>
        <taxon>Solanales</taxon>
        <taxon>Convolvulaceae</taxon>
        <taxon>Cuscuteae</taxon>
        <taxon>Cuscuta</taxon>
        <taxon>Cuscuta subgen. Grammica</taxon>
        <taxon>Cuscuta sect. Cleistogrammica</taxon>
    </lineage>
</organism>
<dbReference type="InterPro" id="IPR058352">
    <property type="entry name" value="DUF8039"/>
</dbReference>
<sequence>MADEQKKKKVKGARKCEKLYKRKRGGFEARSRVPIIYNDWRYVSKDLKVMALDGVQATTSADITDSATETGSQLGREDFWLRGHTPGREPEGTDHALMEIRDRIVQLKEEVAAGTFLLEGHNDVLARALGTAEHPRWTRGVGSYVAYVAACYLRISDPADYIVAHGSVFPRAPGDVVHGVPLLPHQVKVAVTLVLPRMGEYPIPCPTEHIETVVDWEGSFVAWPKSLVGLGIVILNPEFMLYPEETELRMRPENIREFMRWEEVDQTIIIVFLRIIKRCNSRAITEFTRCCKKEHGFS</sequence>
<dbReference type="PANTHER" id="PTHR33018:SF31">
    <property type="entry name" value="TRANSPOSASE, PTTA_EN_SPM, PLANT"/>
    <property type="match status" value="1"/>
</dbReference>
<dbReference type="AlphaFoldDB" id="A0A484KVI7"/>
<keyword evidence="3" id="KW-1185">Reference proteome</keyword>
<dbReference type="PANTHER" id="PTHR33018">
    <property type="entry name" value="OS10G0338966 PROTEIN-RELATED"/>
    <property type="match status" value="1"/>
</dbReference>
<evidence type="ECO:0000259" key="1">
    <source>
        <dbReference type="Pfam" id="PF26133"/>
    </source>
</evidence>
<name>A0A484KVI7_9ASTE</name>
<accession>A0A484KVI7</accession>
<protein>
    <recommendedName>
        <fullName evidence="1">DUF8039 domain-containing protein</fullName>
    </recommendedName>
</protein>
<feature type="domain" description="DUF8039" evidence="1">
    <location>
        <begin position="149"/>
        <end position="229"/>
    </location>
</feature>
<dbReference type="Pfam" id="PF26133">
    <property type="entry name" value="DUF8039"/>
    <property type="match status" value="1"/>
</dbReference>
<dbReference type="Proteomes" id="UP000595140">
    <property type="component" value="Unassembled WGS sequence"/>
</dbReference>
<dbReference type="EMBL" id="OOIL02000571">
    <property type="protein sequence ID" value="VFQ67157.1"/>
    <property type="molecule type" value="Genomic_DNA"/>
</dbReference>
<evidence type="ECO:0000313" key="2">
    <source>
        <dbReference type="EMBL" id="VFQ67157.1"/>
    </source>
</evidence>
<gene>
    <name evidence="2" type="ORF">CCAM_LOCUS8933</name>
</gene>